<feature type="compositionally biased region" description="Basic and acidic residues" evidence="1">
    <location>
        <begin position="587"/>
        <end position="614"/>
    </location>
</feature>
<keyword evidence="2" id="KW-1133">Transmembrane helix</keyword>
<dbReference type="InterPro" id="IPR009003">
    <property type="entry name" value="Peptidase_S1_PA"/>
</dbReference>
<reference evidence="3 4" key="1">
    <citation type="journal article" date="2012" name="BMC Genomics">
        <title>Complete genome sequence of Saccharothrix espanaensis DSM 44229T and comparison to the other completely sequenced Pseudonocardiaceae.</title>
        <authorList>
            <person name="Strobel T."/>
            <person name="Al-Dilaimi A."/>
            <person name="Blom J."/>
            <person name="Gessner A."/>
            <person name="Kalinowski J."/>
            <person name="Luzhetska M."/>
            <person name="Puhler A."/>
            <person name="Szczepanowski R."/>
            <person name="Bechthold A."/>
            <person name="Ruckert C."/>
        </authorList>
    </citation>
    <scope>NUCLEOTIDE SEQUENCE [LARGE SCALE GENOMIC DNA]</scope>
    <source>
        <strain evidence="4">ATCC 51144 / DSM 44229 / JCM 9112 / NBRC 15066 / NRRL 15764</strain>
    </source>
</reference>
<evidence type="ECO:0000313" key="3">
    <source>
        <dbReference type="EMBL" id="CCH31109.1"/>
    </source>
</evidence>
<dbReference type="PATRIC" id="fig|1179773.3.peg.3819"/>
<dbReference type="SUPFAM" id="SSF50494">
    <property type="entry name" value="Trypsin-like serine proteases"/>
    <property type="match status" value="1"/>
</dbReference>
<sequence>MRGQPGRGDEPRRLPGALGAHRRKWGVRLMARMKALLGVVALLALTPLPVAAAQPSSPEERAAAVARPGIVYISVTWHGWVRDKKTGEVFGGTDGYEVKTSCSGAIISPDGYVATASHCVHTGPLGGGGALFDAAIADLTKAGRVRDVAKARQQFAENGLAEGFDPDSPVDRQIQVERMEKRDAEQVRDVAPATVVDLVAPGDGDVAVLKIPRENLPSLEVRQDQTPVGTPILAIGYPGSTDKTVDPSLEPSNKNGQISAKRTQGGRPFYEFSAAATHGMSGGPVVDMRGGIVGLVSQGSPGETQSFNFAASSQTLSEVLKGKEVKAGIGQHDEDYRTGLDRFFEGDYDGAATYFAAALAGAPGNQQAADYLKQATDKGGVPGSSPTTLLLIFAIVCGCVAVATATAGTAIVVSRRKRAAAAAKAPAAVPAGGYPSTTPSTPAGGYAPATPAGGYAATPAGGYPTATPPGGYAATPGGGYPQVSPWAQQPAPHPAPPKPTAVMPQPFPTAQAPVPRPTLRETPAVAPPVPNQAPNQAPDPSPAPTPDGHPTLTRQVKVPASEDAPTVSTSAPDLSALPVVLGGDPQRGGERDADQADRREGGSAGDHQADDQTQPRRRHVEPGTPLAGQPGADQGGDGDQAHDGDEGRQP</sequence>
<evidence type="ECO:0008006" key="5">
    <source>
        <dbReference type="Google" id="ProtNLM"/>
    </source>
</evidence>
<feature type="region of interest" description="Disordered" evidence="1">
    <location>
        <begin position="467"/>
        <end position="650"/>
    </location>
</feature>
<name>K0K2Q0_SACES</name>
<organism evidence="3 4">
    <name type="scientific">Saccharothrix espanaensis (strain ATCC 51144 / DSM 44229 / JCM 9112 / NBRC 15066 / NRRL 15764)</name>
    <dbReference type="NCBI Taxonomy" id="1179773"/>
    <lineage>
        <taxon>Bacteria</taxon>
        <taxon>Bacillati</taxon>
        <taxon>Actinomycetota</taxon>
        <taxon>Actinomycetes</taxon>
        <taxon>Pseudonocardiales</taxon>
        <taxon>Pseudonocardiaceae</taxon>
        <taxon>Saccharothrix</taxon>
    </lineage>
</organism>
<dbReference type="Proteomes" id="UP000006281">
    <property type="component" value="Chromosome"/>
</dbReference>
<dbReference type="KEGG" id="sesp:BN6_38180"/>
<dbReference type="Pfam" id="PF13365">
    <property type="entry name" value="Trypsin_2"/>
    <property type="match status" value="1"/>
</dbReference>
<evidence type="ECO:0000313" key="4">
    <source>
        <dbReference type="Proteomes" id="UP000006281"/>
    </source>
</evidence>
<dbReference type="PANTHER" id="PTHR43019">
    <property type="entry name" value="SERINE ENDOPROTEASE DEGS"/>
    <property type="match status" value="1"/>
</dbReference>
<feature type="region of interest" description="Disordered" evidence="1">
    <location>
        <begin position="237"/>
        <end position="264"/>
    </location>
</feature>
<protein>
    <recommendedName>
        <fullName evidence="5">Trypsin-like serine protease</fullName>
    </recommendedName>
</protein>
<dbReference type="Gene3D" id="2.40.10.10">
    <property type="entry name" value="Trypsin-like serine proteases"/>
    <property type="match status" value="2"/>
</dbReference>
<dbReference type="PANTHER" id="PTHR43019:SF23">
    <property type="entry name" value="PROTEASE DO-LIKE 5, CHLOROPLASTIC"/>
    <property type="match status" value="1"/>
</dbReference>
<dbReference type="STRING" id="1179773.BN6_38180"/>
<feature type="compositionally biased region" description="Pro residues" evidence="1">
    <location>
        <begin position="525"/>
        <end position="547"/>
    </location>
</feature>
<evidence type="ECO:0000256" key="1">
    <source>
        <dbReference type="SAM" id="MobiDB-lite"/>
    </source>
</evidence>
<dbReference type="HOGENOM" id="CLU_421440_0_0_11"/>
<accession>K0K2Q0</accession>
<evidence type="ECO:0000256" key="2">
    <source>
        <dbReference type="SAM" id="Phobius"/>
    </source>
</evidence>
<keyword evidence="4" id="KW-1185">Reference proteome</keyword>
<feature type="compositionally biased region" description="Polar residues" evidence="1">
    <location>
        <begin position="250"/>
        <end position="262"/>
    </location>
</feature>
<dbReference type="EMBL" id="HE804045">
    <property type="protein sequence ID" value="CCH31109.1"/>
    <property type="molecule type" value="Genomic_DNA"/>
</dbReference>
<dbReference type="AlphaFoldDB" id="K0K2Q0"/>
<gene>
    <name evidence="3" type="ordered locus">BN6_38180</name>
</gene>
<feature type="transmembrane region" description="Helical" evidence="2">
    <location>
        <begin position="389"/>
        <end position="413"/>
    </location>
</feature>
<dbReference type="eggNOG" id="COG0265">
    <property type="taxonomic scope" value="Bacteria"/>
</dbReference>
<keyword evidence="2" id="KW-0812">Transmembrane</keyword>
<dbReference type="InterPro" id="IPR043504">
    <property type="entry name" value="Peptidase_S1_PA_chymotrypsin"/>
</dbReference>
<keyword evidence="2" id="KW-0472">Membrane</keyword>
<feature type="compositionally biased region" description="Basic and acidic residues" evidence="1">
    <location>
        <begin position="639"/>
        <end position="650"/>
    </location>
</feature>
<proteinExistence type="predicted"/>